<dbReference type="RefSeq" id="WP_183662545.1">
    <property type="nucleotide sequence ID" value="NZ_JACIBV010000003.1"/>
</dbReference>
<dbReference type="AlphaFoldDB" id="A0A7W5VSQ7"/>
<accession>A0A7W5VSQ7</accession>
<comment type="caution">
    <text evidence="2">The sequence shown here is derived from an EMBL/GenBank/DDBJ whole genome shotgun (WGS) entry which is preliminary data.</text>
</comment>
<dbReference type="Proteomes" id="UP000579945">
    <property type="component" value="Unassembled WGS sequence"/>
</dbReference>
<dbReference type="EMBL" id="JACIBV010000003">
    <property type="protein sequence ID" value="MBB3733817.1"/>
    <property type="molecule type" value="Genomic_DNA"/>
</dbReference>
<evidence type="ECO:0000256" key="1">
    <source>
        <dbReference type="SAM" id="MobiDB-lite"/>
    </source>
</evidence>
<protein>
    <submittedName>
        <fullName evidence="2">Uncharacterized protein</fullName>
    </submittedName>
</protein>
<keyword evidence="3" id="KW-1185">Reference proteome</keyword>
<gene>
    <name evidence="2" type="ORF">FHR33_009770</name>
</gene>
<feature type="region of interest" description="Disordered" evidence="1">
    <location>
        <begin position="1"/>
        <end position="24"/>
    </location>
</feature>
<name>A0A7W5VSQ7_9ACTN</name>
<evidence type="ECO:0000313" key="3">
    <source>
        <dbReference type="Proteomes" id="UP000579945"/>
    </source>
</evidence>
<organism evidence="2 3">
    <name type="scientific">Nonomuraea dietziae</name>
    <dbReference type="NCBI Taxonomy" id="65515"/>
    <lineage>
        <taxon>Bacteria</taxon>
        <taxon>Bacillati</taxon>
        <taxon>Actinomycetota</taxon>
        <taxon>Actinomycetes</taxon>
        <taxon>Streptosporangiales</taxon>
        <taxon>Streptosporangiaceae</taxon>
        <taxon>Nonomuraea</taxon>
    </lineage>
</organism>
<dbReference type="GeneID" id="95395742"/>
<reference evidence="2 3" key="1">
    <citation type="submission" date="2020-08" db="EMBL/GenBank/DDBJ databases">
        <title>Sequencing the genomes of 1000 actinobacteria strains.</title>
        <authorList>
            <person name="Klenk H.-P."/>
        </authorList>
    </citation>
    <scope>NUCLEOTIDE SEQUENCE [LARGE SCALE GENOMIC DNA]</scope>
    <source>
        <strain evidence="2 3">DSM 44320</strain>
    </source>
</reference>
<evidence type="ECO:0000313" key="2">
    <source>
        <dbReference type="EMBL" id="MBB3733817.1"/>
    </source>
</evidence>
<sequence length="279" mass="29925">MNDSTTGDATMHDAPLHHCLAAPDEPPMPALQDLRTALAEHHLGATIVYREGEPKLLIDQMPLLVNLSGGRFRWELPEASVPDLQAGHIAADDCLAAAAQLSSLINEALLGQISEAVTHAELDTSGDQAGAFIGLDTLITTAALPGPPARDPHPELVHACRALSSGQLHFHELSLELASEAERASPAQRAAQSLAISLARALHPSYDNSTTALPINRWVAAIWVCQGLVALTDGTHFVWLQPPRPGQPAKLYATQDLQTAMRRLSLERTLRTTSRASRT</sequence>
<proteinExistence type="predicted"/>